<name>A0ABU5EHM0_9PROT</name>
<protein>
    <recommendedName>
        <fullName evidence="3 6">Coenzyme PQQ synthesis protein B</fullName>
    </recommendedName>
    <alternativeName>
        <fullName evidence="6">Pyrroloquinoline quinone biosynthesis protein B</fullName>
    </alternativeName>
</protein>
<evidence type="ECO:0000256" key="5">
    <source>
        <dbReference type="ARBA" id="ARBA00022905"/>
    </source>
</evidence>
<evidence type="ECO:0000256" key="6">
    <source>
        <dbReference type="HAMAP-Rule" id="MF_00653"/>
    </source>
</evidence>
<dbReference type="NCBIfam" id="TIGR02108">
    <property type="entry name" value="PQQ_syn_pqqB"/>
    <property type="match status" value="1"/>
</dbReference>
<dbReference type="SUPFAM" id="SSF56281">
    <property type="entry name" value="Metallo-hydrolase/oxidoreductase"/>
    <property type="match status" value="1"/>
</dbReference>
<dbReference type="InterPro" id="IPR036866">
    <property type="entry name" value="RibonucZ/Hydroxyglut_hydro"/>
</dbReference>
<comment type="function">
    <text evidence="6">May be involved in the transport of PQQ or its precursor to the periplasm.</text>
</comment>
<evidence type="ECO:0000256" key="2">
    <source>
        <dbReference type="ARBA" id="ARBA00008481"/>
    </source>
</evidence>
<dbReference type="PANTHER" id="PTHR42663:SF7">
    <property type="entry name" value="COENZYME PQQ SYNTHESIS PROTEIN B"/>
    <property type="match status" value="1"/>
</dbReference>
<evidence type="ECO:0000256" key="4">
    <source>
        <dbReference type="ARBA" id="ARBA00022448"/>
    </source>
</evidence>
<evidence type="ECO:0000313" key="8">
    <source>
        <dbReference type="EMBL" id="MDY0885807.1"/>
    </source>
</evidence>
<dbReference type="RefSeq" id="WP_320510893.1">
    <property type="nucleotide sequence ID" value="NZ_JAXCLW010000014.1"/>
</dbReference>
<evidence type="ECO:0000313" key="9">
    <source>
        <dbReference type="Proteomes" id="UP001279642"/>
    </source>
</evidence>
<proteinExistence type="inferred from homology"/>
<dbReference type="InterPro" id="IPR011842">
    <property type="entry name" value="PQQ_synth_PqqB"/>
</dbReference>
<feature type="domain" description="Metallo-beta-lactamase" evidence="7">
    <location>
        <begin position="52"/>
        <end position="275"/>
    </location>
</feature>
<evidence type="ECO:0000256" key="1">
    <source>
        <dbReference type="ARBA" id="ARBA00004886"/>
    </source>
</evidence>
<dbReference type="Gene3D" id="3.60.15.10">
    <property type="entry name" value="Ribonuclease Z/Hydroxyacylglutathione hydrolase-like"/>
    <property type="match status" value="1"/>
</dbReference>
<keyword evidence="9" id="KW-1185">Reference proteome</keyword>
<comment type="pathway">
    <text evidence="1 6">Cofactor biosynthesis; pyrroloquinoline quinone biosynthesis.</text>
</comment>
<dbReference type="InterPro" id="IPR001279">
    <property type="entry name" value="Metallo-B-lactamas"/>
</dbReference>
<accession>A0ABU5EHM0</accession>
<keyword evidence="4 6" id="KW-0813">Transport</keyword>
<comment type="caution">
    <text evidence="8">The sequence shown here is derived from an EMBL/GenBank/DDBJ whole genome shotgun (WGS) entry which is preliminary data.</text>
</comment>
<dbReference type="Proteomes" id="UP001279642">
    <property type="component" value="Unassembled WGS sequence"/>
</dbReference>
<comment type="similarity">
    <text evidence="2 6">Belongs to the PqqB family.</text>
</comment>
<reference evidence="8 9" key="1">
    <citation type="journal article" date="2016" name="Antonie Van Leeuwenhoek">
        <title>Dongia soli sp. nov., isolated from soil from Dokdo, Korea.</title>
        <authorList>
            <person name="Kim D.U."/>
            <person name="Lee H."/>
            <person name="Kim H."/>
            <person name="Kim S.G."/>
            <person name="Ka J.O."/>
        </authorList>
    </citation>
    <scope>NUCLEOTIDE SEQUENCE [LARGE SCALE GENOMIC DNA]</scope>
    <source>
        <strain evidence="8 9">D78</strain>
    </source>
</reference>
<evidence type="ECO:0000259" key="7">
    <source>
        <dbReference type="Pfam" id="PF12706"/>
    </source>
</evidence>
<dbReference type="HAMAP" id="MF_00653">
    <property type="entry name" value="PQQ_syn_PqqB"/>
    <property type="match status" value="1"/>
</dbReference>
<dbReference type="CDD" id="cd16274">
    <property type="entry name" value="PQQB-like_MBL-fold"/>
    <property type="match status" value="1"/>
</dbReference>
<evidence type="ECO:0000256" key="3">
    <source>
        <dbReference type="ARBA" id="ARBA00015084"/>
    </source>
</evidence>
<organism evidence="8 9">
    <name type="scientific">Dongia soli</name>
    <dbReference type="NCBI Taxonomy" id="600628"/>
    <lineage>
        <taxon>Bacteria</taxon>
        <taxon>Pseudomonadati</taxon>
        <taxon>Pseudomonadota</taxon>
        <taxon>Alphaproteobacteria</taxon>
        <taxon>Rhodospirillales</taxon>
        <taxon>Dongiaceae</taxon>
        <taxon>Dongia</taxon>
    </lineage>
</organism>
<dbReference type="PANTHER" id="PTHR42663">
    <property type="entry name" value="HYDROLASE C777.06C-RELATED-RELATED"/>
    <property type="match status" value="1"/>
</dbReference>
<dbReference type="EMBL" id="JAXCLW010000014">
    <property type="protein sequence ID" value="MDY0885807.1"/>
    <property type="molecule type" value="Genomic_DNA"/>
</dbReference>
<sequence>MMHIVVLGSAAGGGFPQWNCNAPTSQAARHGSEKTQARTQTSIAVSANGVDWLLINASPDFRQQVQRNERLWPEAGELRHSPIKAVLLTSAEIDHIAGLLSMRESQAFTLWATPRVHAILAENPIFTALNPEYVERRDFALDETWPVSGCRRELGLTIEAFSVPGKVPLFMESRIRAGSDLAGSRDETIGLKISGGGKSFHFIPGCARLTAELRDRLRGASLLFFDGTLWRDDELVQLGISSKTGHRMGHMSISDADGTLAAFADLDVRRKIFIHVNTTNPILIDDSPERRAIQAKGWEVAEDGMEIHL</sequence>
<gene>
    <name evidence="6 8" type="primary">pqqB</name>
    <name evidence="8" type="ORF">SMD27_23425</name>
</gene>
<dbReference type="Pfam" id="PF12706">
    <property type="entry name" value="Lactamase_B_2"/>
    <property type="match status" value="1"/>
</dbReference>
<keyword evidence="5 6" id="KW-0884">PQQ biosynthesis</keyword>